<keyword evidence="2" id="KW-0647">Proteasome</keyword>
<sequence>MSAMDVDYDVYTVLSTLRLETESNELINIFYQLEDYFERKLYHQLTLTLNEFYENPESKNNRLRIKIYDLFISQFSQKLNSIQVVDFLLASFEDNKDECLNKLLELKESFVKQLRNSHTNKSESIEETINNDESIIYIDLQIARYYLILNNLEKSEAILEHLNPKFESTFENEFSSKINSAFYLTKCQLYKINENYNLFYLNGLLYLSSIENKNLSIEEQQKLCYDLCISALLGDKIYNFGELLLHDILNCFKDSQYDWLYNLIHNLNSGNLKNFNKWLAIGFQKSPFLKTYEVFLKQKVIIMSLLELISMKSTTNKQLNFKEISEFTGTPVNDVEHLIIKCFSLNLIKGYINQIDEVLVVTWLQPRILNLDQVNVLYNHLCKWNGQVEELAKEVHKNGGSIWAGL</sequence>
<evidence type="ECO:0000256" key="1">
    <source>
        <dbReference type="ARBA" id="ARBA00006207"/>
    </source>
</evidence>
<dbReference type="GO" id="GO:0005198">
    <property type="term" value="F:structural molecule activity"/>
    <property type="evidence" value="ECO:0007669"/>
    <property type="project" value="TreeGrafter"/>
</dbReference>
<dbReference type="GO" id="GO:0005634">
    <property type="term" value="C:nucleus"/>
    <property type="evidence" value="ECO:0007669"/>
    <property type="project" value="TreeGrafter"/>
</dbReference>
<comment type="similarity">
    <text evidence="1">Belongs to the proteasome subunit S11 family.</text>
</comment>
<dbReference type="InterPro" id="IPR054179">
    <property type="entry name" value="PSD13_N"/>
</dbReference>
<dbReference type="AlphaFoldDB" id="A0A0V1PWK5"/>
<dbReference type="GO" id="GO:0008541">
    <property type="term" value="C:proteasome regulatory particle, lid subcomplex"/>
    <property type="evidence" value="ECO:0007669"/>
    <property type="project" value="TreeGrafter"/>
</dbReference>
<dbReference type="PANTHER" id="PTHR10539:SF0">
    <property type="entry name" value="26S PROTEASOME NON-ATPASE REGULATORY SUBUNIT 13"/>
    <property type="match status" value="1"/>
</dbReference>
<dbReference type="GO" id="GO:0006511">
    <property type="term" value="P:ubiquitin-dependent protein catabolic process"/>
    <property type="evidence" value="ECO:0007669"/>
    <property type="project" value="TreeGrafter"/>
</dbReference>
<reference evidence="4 5" key="1">
    <citation type="submission" date="2015-11" db="EMBL/GenBank/DDBJ databases">
        <title>The genome of Debaryomyces fabryi.</title>
        <authorList>
            <person name="Tafer H."/>
            <person name="Lopandic K."/>
        </authorList>
    </citation>
    <scope>NUCLEOTIDE SEQUENCE [LARGE SCALE GENOMIC DNA]</scope>
    <source>
        <strain evidence="4 5">CBS 789</strain>
    </source>
</reference>
<comment type="caution">
    <text evidence="4">The sequence shown here is derived from an EMBL/GenBank/DDBJ whole genome shotgun (WGS) entry which is preliminary data.</text>
</comment>
<proteinExistence type="inferred from homology"/>
<dbReference type="RefSeq" id="XP_015466662.1">
    <property type="nucleotide sequence ID" value="XM_015612530.1"/>
</dbReference>
<evidence type="ECO:0000259" key="3">
    <source>
        <dbReference type="PROSITE" id="PS50250"/>
    </source>
</evidence>
<dbReference type="OrthoDB" id="1093at2759"/>
<dbReference type="InterPro" id="IPR035298">
    <property type="entry name" value="PSMD13"/>
</dbReference>
<dbReference type="Proteomes" id="UP000054251">
    <property type="component" value="Unassembled WGS sequence"/>
</dbReference>
<accession>A0A0V1PWK5</accession>
<dbReference type="PANTHER" id="PTHR10539">
    <property type="entry name" value="26S PROTEASOME NON-ATPASE REGULATORY SUBUNIT 13"/>
    <property type="match status" value="1"/>
</dbReference>
<organism evidence="4 5">
    <name type="scientific">Debaryomyces fabryi</name>
    <dbReference type="NCBI Taxonomy" id="58627"/>
    <lineage>
        <taxon>Eukaryota</taxon>
        <taxon>Fungi</taxon>
        <taxon>Dikarya</taxon>
        <taxon>Ascomycota</taxon>
        <taxon>Saccharomycotina</taxon>
        <taxon>Pichiomycetes</taxon>
        <taxon>Debaryomycetaceae</taxon>
        <taxon>Debaryomyces</taxon>
    </lineage>
</organism>
<dbReference type="EMBL" id="LMYN01000083">
    <property type="protein sequence ID" value="KSA00560.1"/>
    <property type="molecule type" value="Genomic_DNA"/>
</dbReference>
<dbReference type="GO" id="GO:0005829">
    <property type="term" value="C:cytosol"/>
    <property type="evidence" value="ECO:0007669"/>
    <property type="project" value="TreeGrafter"/>
</dbReference>
<dbReference type="Pfam" id="PF01399">
    <property type="entry name" value="PCI"/>
    <property type="match status" value="1"/>
</dbReference>
<dbReference type="PROSITE" id="PS50250">
    <property type="entry name" value="PCI"/>
    <property type="match status" value="1"/>
</dbReference>
<feature type="domain" description="PCI" evidence="3">
    <location>
        <begin position="196"/>
        <end position="366"/>
    </location>
</feature>
<evidence type="ECO:0000256" key="2">
    <source>
        <dbReference type="ARBA" id="ARBA00022942"/>
    </source>
</evidence>
<dbReference type="Pfam" id="PF22037">
    <property type="entry name" value="PSD13_N"/>
    <property type="match status" value="1"/>
</dbReference>
<protein>
    <recommendedName>
        <fullName evidence="3">PCI domain-containing protein</fullName>
    </recommendedName>
</protein>
<dbReference type="InterPro" id="IPR000717">
    <property type="entry name" value="PCI_dom"/>
</dbReference>
<evidence type="ECO:0000313" key="5">
    <source>
        <dbReference type="Proteomes" id="UP000054251"/>
    </source>
</evidence>
<evidence type="ECO:0000313" key="4">
    <source>
        <dbReference type="EMBL" id="KSA00560.1"/>
    </source>
</evidence>
<dbReference type="InterPro" id="IPR036390">
    <property type="entry name" value="WH_DNA-bd_sf"/>
</dbReference>
<dbReference type="SMART" id="SM00088">
    <property type="entry name" value="PINT"/>
    <property type="match status" value="1"/>
</dbReference>
<dbReference type="SUPFAM" id="SSF46785">
    <property type="entry name" value="Winged helix' DNA-binding domain"/>
    <property type="match status" value="1"/>
</dbReference>
<name>A0A0V1PWK5_9ASCO</name>
<gene>
    <name evidence="4" type="ORF">AC631_03701</name>
</gene>
<keyword evidence="5" id="KW-1185">Reference proteome</keyword>
<dbReference type="GeneID" id="26840710"/>